<evidence type="ECO:0000313" key="5">
    <source>
        <dbReference type="Proteomes" id="UP000651085"/>
    </source>
</evidence>
<keyword evidence="2" id="KW-0732">Signal</keyword>
<evidence type="ECO:0000256" key="1">
    <source>
        <dbReference type="PROSITE-ProRule" id="PRU00473"/>
    </source>
</evidence>
<evidence type="ECO:0000259" key="3">
    <source>
        <dbReference type="PROSITE" id="PS51123"/>
    </source>
</evidence>
<dbReference type="InterPro" id="IPR006665">
    <property type="entry name" value="OmpA-like"/>
</dbReference>
<dbReference type="SUPFAM" id="SSF103088">
    <property type="entry name" value="OmpA-like"/>
    <property type="match status" value="1"/>
</dbReference>
<name>A0A926F632_9BACT</name>
<dbReference type="RefSeq" id="WP_262433753.1">
    <property type="nucleotide sequence ID" value="NZ_JACRTF010000001.1"/>
</dbReference>
<dbReference type="GO" id="GO:0016020">
    <property type="term" value="C:membrane"/>
    <property type="evidence" value="ECO:0007669"/>
    <property type="project" value="UniProtKB-UniRule"/>
</dbReference>
<gene>
    <name evidence="4" type="ORF">H8744_04820</name>
</gene>
<dbReference type="Pfam" id="PF00691">
    <property type="entry name" value="OmpA"/>
    <property type="match status" value="1"/>
</dbReference>
<feature type="domain" description="OmpA-like" evidence="3">
    <location>
        <begin position="198"/>
        <end position="346"/>
    </location>
</feature>
<dbReference type="InterPro" id="IPR036737">
    <property type="entry name" value="OmpA-like_sf"/>
</dbReference>
<comment type="caution">
    <text evidence="4">The sequence shown here is derived from an EMBL/GenBank/DDBJ whole genome shotgun (WGS) entry which is preliminary data.</text>
</comment>
<sequence>MRLTNHSIIIISLFLLLLSFHTNAAACGEPDRGRLLITNIQVKNLGDSIELSFNFVPDQFSIKKKEVILVTPVISDGTHQAEFLPFAIVGKRGKISFIRSLYYQKSMKVVGYKQMLVYNAKMKYEDWMKGSILAFESSTKICTKRAMLTTATVDGRILQDPDVEIIEIIKEITPVQTTAERLSQDYNFLTAISKRSEFGKENGNKSVSILFKSGSSMIDSGYQDNEQNLDLLVSTIDKINHSPDSRVTDILIVGYASPEGDYRMNLDFAEKRAIALRDYLIQRTKIDKKSFEMINGGIDWFGLYRMVDESDMPYKEEVLPIIDSNTIKGSNGKQSRRIELMGLKGGVPYRYMLKNFFPKLRSGTCIKVFYENIDQKTK</sequence>
<reference evidence="4" key="1">
    <citation type="submission" date="2020-08" db="EMBL/GenBank/DDBJ databases">
        <title>Genome public.</title>
        <authorList>
            <person name="Liu C."/>
            <person name="Sun Q."/>
        </authorList>
    </citation>
    <scope>NUCLEOTIDE SEQUENCE</scope>
    <source>
        <strain evidence="4">N12</strain>
    </source>
</reference>
<dbReference type="Proteomes" id="UP000651085">
    <property type="component" value="Unassembled WGS sequence"/>
</dbReference>
<protein>
    <submittedName>
        <fullName evidence="4">OmpA family protein</fullName>
    </submittedName>
</protein>
<dbReference type="Gene3D" id="3.30.1330.60">
    <property type="entry name" value="OmpA-like domain"/>
    <property type="match status" value="1"/>
</dbReference>
<keyword evidence="5" id="KW-1185">Reference proteome</keyword>
<accession>A0A926F632</accession>
<dbReference type="AlphaFoldDB" id="A0A926F632"/>
<dbReference type="EMBL" id="JACRTF010000001">
    <property type="protein sequence ID" value="MBC8592579.1"/>
    <property type="molecule type" value="Genomic_DNA"/>
</dbReference>
<organism evidence="4 5">
    <name type="scientific">Jilunia laotingensis</name>
    <dbReference type="NCBI Taxonomy" id="2763675"/>
    <lineage>
        <taxon>Bacteria</taxon>
        <taxon>Pseudomonadati</taxon>
        <taxon>Bacteroidota</taxon>
        <taxon>Bacteroidia</taxon>
        <taxon>Bacteroidales</taxon>
        <taxon>Bacteroidaceae</taxon>
        <taxon>Jilunia</taxon>
    </lineage>
</organism>
<proteinExistence type="predicted"/>
<evidence type="ECO:0000313" key="4">
    <source>
        <dbReference type="EMBL" id="MBC8592579.1"/>
    </source>
</evidence>
<keyword evidence="1" id="KW-0472">Membrane</keyword>
<feature type="signal peptide" evidence="2">
    <location>
        <begin position="1"/>
        <end position="24"/>
    </location>
</feature>
<feature type="chain" id="PRO_5039195610" evidence="2">
    <location>
        <begin position="25"/>
        <end position="378"/>
    </location>
</feature>
<evidence type="ECO:0000256" key="2">
    <source>
        <dbReference type="SAM" id="SignalP"/>
    </source>
</evidence>
<dbReference type="PROSITE" id="PS51123">
    <property type="entry name" value="OMPA_2"/>
    <property type="match status" value="1"/>
</dbReference>